<dbReference type="Proteomes" id="UP000460715">
    <property type="component" value="Unassembled WGS sequence"/>
</dbReference>
<keyword evidence="2" id="KW-1185">Reference proteome</keyword>
<proteinExistence type="predicted"/>
<gene>
    <name evidence="1" type="ORF">E0493_22570</name>
</gene>
<dbReference type="EMBL" id="SNVJ01000047">
    <property type="protein sequence ID" value="MXP66126.1"/>
    <property type="molecule type" value="Genomic_DNA"/>
</dbReference>
<dbReference type="RefSeq" id="WP_160939535.1">
    <property type="nucleotide sequence ID" value="NZ_SNVJ01000047.1"/>
</dbReference>
<accession>A0A845BIX5</accession>
<reference evidence="1 2" key="1">
    <citation type="submission" date="2019-03" db="EMBL/GenBank/DDBJ databases">
        <title>Roseomonas sp. a novel Roseomonas species isolated from Sea whip Gorgonian.</title>
        <authorList>
            <person name="Li F."/>
            <person name="Pan X."/>
            <person name="Huang S."/>
            <person name="Li Z."/>
            <person name="Meng B."/>
        </authorList>
    </citation>
    <scope>NUCLEOTIDE SEQUENCE [LARGE SCALE GENOMIC DNA]</scope>
    <source>
        <strain evidence="1 2">M0104</strain>
    </source>
</reference>
<name>A0A845BIX5_9PROT</name>
<organism evidence="1 2">
    <name type="scientific">Teichococcus coralli</name>
    <dbReference type="NCBI Taxonomy" id="2545983"/>
    <lineage>
        <taxon>Bacteria</taxon>
        <taxon>Pseudomonadati</taxon>
        <taxon>Pseudomonadota</taxon>
        <taxon>Alphaproteobacteria</taxon>
        <taxon>Acetobacterales</taxon>
        <taxon>Roseomonadaceae</taxon>
        <taxon>Roseomonas</taxon>
    </lineage>
</organism>
<dbReference type="AlphaFoldDB" id="A0A845BIX5"/>
<evidence type="ECO:0000313" key="1">
    <source>
        <dbReference type="EMBL" id="MXP66126.1"/>
    </source>
</evidence>
<protein>
    <submittedName>
        <fullName evidence="1">Uncharacterized protein</fullName>
    </submittedName>
</protein>
<evidence type="ECO:0000313" key="2">
    <source>
        <dbReference type="Proteomes" id="UP000460715"/>
    </source>
</evidence>
<comment type="caution">
    <text evidence="1">The sequence shown here is derived from an EMBL/GenBank/DDBJ whole genome shotgun (WGS) entry which is preliminary data.</text>
</comment>
<sequence length="61" mass="6631">MRPRLNRGLTVRRFPVRSAALEDLGTGCCSSRCDPQKLPSGVLEVDRGFVGDRQGEAAAAW</sequence>